<sequence>MVTAFSYAHFVSSDWALNYHVVLERLIYWSNEMGFERSGRNSCSTFTTLPARRNSTSSLLCEASSMYPSMRQGSHSHLNKAPSEAYISQLSDIRLPPPSSSRRQGRRASVTSSQGGCSRAAHAGTYNEYAASRCHSSLNHAFSMDPDMYKRDCRSEIMGEVHQAATSNRQRVWSETGRSYDETTIRASLRNFRNPSEYLVPGSRQPSTRRRACDEQSIAEAEDLMSMSFSDSIKKDPSLSIYEQLPKKRRDSRDHRGYNHCYDNPSSLDDDFNIR</sequence>
<feature type="region of interest" description="Disordered" evidence="1">
    <location>
        <begin position="93"/>
        <end position="119"/>
    </location>
</feature>
<proteinExistence type="predicted"/>
<name>A0AAV6VN09_9ARAC</name>
<feature type="region of interest" description="Disordered" evidence="1">
    <location>
        <begin position="242"/>
        <end position="275"/>
    </location>
</feature>
<reference evidence="2 3" key="1">
    <citation type="journal article" date="2022" name="Nat. Ecol. Evol.">
        <title>A masculinizing supergene underlies an exaggerated male reproductive morph in a spider.</title>
        <authorList>
            <person name="Hendrickx F."/>
            <person name="De Corte Z."/>
            <person name="Sonet G."/>
            <person name="Van Belleghem S.M."/>
            <person name="Kostlbacher S."/>
            <person name="Vangestel C."/>
        </authorList>
    </citation>
    <scope>NUCLEOTIDE SEQUENCE [LARGE SCALE GENOMIC DNA]</scope>
    <source>
        <strain evidence="2">W744_W776</strain>
    </source>
</reference>
<gene>
    <name evidence="2" type="ORF">JTE90_020905</name>
</gene>
<comment type="caution">
    <text evidence="2">The sequence shown here is derived from an EMBL/GenBank/DDBJ whole genome shotgun (WGS) entry which is preliminary data.</text>
</comment>
<dbReference type="Proteomes" id="UP000827092">
    <property type="component" value="Unassembled WGS sequence"/>
</dbReference>
<evidence type="ECO:0000313" key="2">
    <source>
        <dbReference type="EMBL" id="KAG8198075.1"/>
    </source>
</evidence>
<dbReference type="AlphaFoldDB" id="A0AAV6VN09"/>
<keyword evidence="3" id="KW-1185">Reference proteome</keyword>
<evidence type="ECO:0000313" key="3">
    <source>
        <dbReference type="Proteomes" id="UP000827092"/>
    </source>
</evidence>
<evidence type="ECO:0000256" key="1">
    <source>
        <dbReference type="SAM" id="MobiDB-lite"/>
    </source>
</evidence>
<dbReference type="EMBL" id="JAFNEN010000044">
    <property type="protein sequence ID" value="KAG8198075.1"/>
    <property type="molecule type" value="Genomic_DNA"/>
</dbReference>
<accession>A0AAV6VN09</accession>
<organism evidence="2 3">
    <name type="scientific">Oedothorax gibbosus</name>
    <dbReference type="NCBI Taxonomy" id="931172"/>
    <lineage>
        <taxon>Eukaryota</taxon>
        <taxon>Metazoa</taxon>
        <taxon>Ecdysozoa</taxon>
        <taxon>Arthropoda</taxon>
        <taxon>Chelicerata</taxon>
        <taxon>Arachnida</taxon>
        <taxon>Araneae</taxon>
        <taxon>Araneomorphae</taxon>
        <taxon>Entelegynae</taxon>
        <taxon>Araneoidea</taxon>
        <taxon>Linyphiidae</taxon>
        <taxon>Erigoninae</taxon>
        <taxon>Oedothorax</taxon>
    </lineage>
</organism>
<protein>
    <submittedName>
        <fullName evidence="2">Uncharacterized protein</fullName>
    </submittedName>
</protein>